<comment type="caution">
    <text evidence="3">The sequence shown here is derived from an EMBL/GenBank/DDBJ whole genome shotgun (WGS) entry which is preliminary data.</text>
</comment>
<feature type="region of interest" description="Disordered" evidence="1">
    <location>
        <begin position="284"/>
        <end position="305"/>
    </location>
</feature>
<feature type="compositionally biased region" description="Pro residues" evidence="1">
    <location>
        <begin position="440"/>
        <end position="456"/>
    </location>
</feature>
<dbReference type="InterPro" id="IPR003582">
    <property type="entry name" value="ShKT_dom"/>
</dbReference>
<gene>
    <name evidence="3" type="ORF">GSLYS_00014517001</name>
</gene>
<proteinExistence type="predicted"/>
<name>A0AAV2I4S8_LYMST</name>
<feature type="region of interest" description="Disordered" evidence="1">
    <location>
        <begin position="436"/>
        <end position="456"/>
    </location>
</feature>
<dbReference type="Pfam" id="PF01549">
    <property type="entry name" value="ShK"/>
    <property type="match status" value="5"/>
</dbReference>
<evidence type="ECO:0000256" key="1">
    <source>
        <dbReference type="SAM" id="MobiDB-lite"/>
    </source>
</evidence>
<organism evidence="3 4">
    <name type="scientific">Lymnaea stagnalis</name>
    <name type="common">Great pond snail</name>
    <name type="synonym">Helix stagnalis</name>
    <dbReference type="NCBI Taxonomy" id="6523"/>
    <lineage>
        <taxon>Eukaryota</taxon>
        <taxon>Metazoa</taxon>
        <taxon>Spiralia</taxon>
        <taxon>Lophotrochozoa</taxon>
        <taxon>Mollusca</taxon>
        <taxon>Gastropoda</taxon>
        <taxon>Heterobranchia</taxon>
        <taxon>Euthyneura</taxon>
        <taxon>Panpulmonata</taxon>
        <taxon>Hygrophila</taxon>
        <taxon>Lymnaeoidea</taxon>
        <taxon>Lymnaeidae</taxon>
        <taxon>Lymnaea</taxon>
    </lineage>
</organism>
<evidence type="ECO:0000259" key="2">
    <source>
        <dbReference type="SMART" id="SM00254"/>
    </source>
</evidence>
<dbReference type="PANTHER" id="PTHR21724">
    <property type="entry name" value="SHKT DOMAIN-CONTAINING PROTEIN"/>
    <property type="match status" value="1"/>
</dbReference>
<reference evidence="3 4" key="1">
    <citation type="submission" date="2024-04" db="EMBL/GenBank/DDBJ databases">
        <authorList>
            <consortium name="Genoscope - CEA"/>
            <person name="William W."/>
        </authorList>
    </citation>
    <scope>NUCLEOTIDE SEQUENCE [LARGE SCALE GENOMIC DNA]</scope>
</reference>
<dbReference type="PANTHER" id="PTHR21724:SF109">
    <property type="entry name" value="SHKT DOMAIN-CONTAINING PROTEIN"/>
    <property type="match status" value="1"/>
</dbReference>
<feature type="region of interest" description="Disordered" evidence="1">
    <location>
        <begin position="326"/>
        <end position="365"/>
    </location>
</feature>
<accession>A0AAV2I4S8</accession>
<feature type="domain" description="ShKT" evidence="2">
    <location>
        <begin position="36"/>
        <end position="72"/>
    </location>
</feature>
<evidence type="ECO:0000313" key="4">
    <source>
        <dbReference type="Proteomes" id="UP001497497"/>
    </source>
</evidence>
<sequence length="456" mass="49020">MAEEKVILLLRGLSLLFIVYFVEVNGITISVGSEAECKDAIQNCREYGADTCSGLYLSWAKSNCAATCGICTPSLTTEAPACVDHLTNCYTYQGDICTNAVYRGWAEGNCRKFCRFCTESQLSLLDSQTTTQATIKSPAGCYDKFKCESFGSIACSIEKYGNWGQMNCPVYCGFCQGTTPTTTMAAPCVDTRPDCSTFQEDTCTNSLYKNWAESNCRKFCKFCGAAQDTTPMPSSTSTPCVDAKPDCATFQDDTCTNPSFKSWAETNCRKFCKLCGTNQLMQSTQYPSTTKAPPSITTTKASPPSVITTKVLPPITTTRTFSIVSTTTKAPPPITTTKSPPHVTTTKTPPHVTTTKSPPPFTTTKAPSLIITTKATPQVITTKATPQVITTKAPPPIMTTGALPLIATTKAPPPVSTTRALPTTIHHSITMTAVHLPPTFKTPPPLIKTPPPLLGQ</sequence>
<feature type="domain" description="ShKT" evidence="2">
    <location>
        <begin position="239"/>
        <end position="276"/>
    </location>
</feature>
<protein>
    <recommendedName>
        <fullName evidence="2">ShKT domain-containing protein</fullName>
    </recommendedName>
</protein>
<dbReference type="EMBL" id="CAXITT010000403">
    <property type="protein sequence ID" value="CAL1540868.1"/>
    <property type="molecule type" value="Genomic_DNA"/>
</dbReference>
<keyword evidence="4" id="KW-1185">Reference proteome</keyword>
<feature type="domain" description="ShKT" evidence="2">
    <location>
        <begin position="187"/>
        <end position="224"/>
    </location>
</feature>
<dbReference type="Gene3D" id="1.10.10.1940">
    <property type="match status" value="1"/>
</dbReference>
<evidence type="ECO:0000313" key="3">
    <source>
        <dbReference type="EMBL" id="CAL1540868.1"/>
    </source>
</evidence>
<feature type="domain" description="ShKT" evidence="2">
    <location>
        <begin position="81"/>
        <end position="118"/>
    </location>
</feature>
<dbReference type="Proteomes" id="UP001497497">
    <property type="component" value="Unassembled WGS sequence"/>
</dbReference>
<feature type="domain" description="ShKT" evidence="2">
    <location>
        <begin position="140"/>
        <end position="176"/>
    </location>
</feature>
<dbReference type="SMART" id="SM00254">
    <property type="entry name" value="ShKT"/>
    <property type="match status" value="5"/>
</dbReference>
<dbReference type="AlphaFoldDB" id="A0AAV2I4S8"/>